<organism evidence="4 5">
    <name type="scientific">Pseudozyma flocculosa</name>
    <dbReference type="NCBI Taxonomy" id="84751"/>
    <lineage>
        <taxon>Eukaryota</taxon>
        <taxon>Fungi</taxon>
        <taxon>Dikarya</taxon>
        <taxon>Basidiomycota</taxon>
        <taxon>Ustilaginomycotina</taxon>
        <taxon>Ustilaginomycetes</taxon>
        <taxon>Ustilaginales</taxon>
        <taxon>Ustilaginaceae</taxon>
        <taxon>Pseudozyma</taxon>
    </lineage>
</organism>
<feature type="region of interest" description="Disordered" evidence="2">
    <location>
        <begin position="493"/>
        <end position="573"/>
    </location>
</feature>
<feature type="compositionally biased region" description="Low complexity" evidence="2">
    <location>
        <begin position="509"/>
        <end position="519"/>
    </location>
</feature>
<evidence type="ECO:0000259" key="3">
    <source>
        <dbReference type="Pfam" id="PF19270"/>
    </source>
</evidence>
<keyword evidence="1" id="KW-0833">Ubl conjugation pathway</keyword>
<dbReference type="PANTHER" id="PTHR12874">
    <property type="entry name" value="F-BOX ONLY PROTEIN 48-RELATED"/>
    <property type="match status" value="1"/>
</dbReference>
<evidence type="ECO:0000256" key="1">
    <source>
        <dbReference type="ARBA" id="ARBA00022786"/>
    </source>
</evidence>
<dbReference type="SUPFAM" id="SSF81383">
    <property type="entry name" value="F-box domain"/>
    <property type="match status" value="1"/>
</dbReference>
<dbReference type="InterPro" id="IPR036047">
    <property type="entry name" value="F-box-like_dom_sf"/>
</dbReference>
<dbReference type="EMBL" id="OOIP01000005">
    <property type="protein sequence ID" value="SPO36880.1"/>
    <property type="molecule type" value="Genomic_DNA"/>
</dbReference>
<dbReference type="AlphaFoldDB" id="A0A5C3EYD4"/>
<feature type="compositionally biased region" description="Basic and acidic residues" evidence="2">
    <location>
        <begin position="399"/>
        <end position="414"/>
    </location>
</feature>
<dbReference type="GO" id="GO:0031146">
    <property type="term" value="P:SCF-dependent proteasomal ubiquitin-dependent protein catabolic process"/>
    <property type="evidence" value="ECO:0007669"/>
    <property type="project" value="TreeGrafter"/>
</dbReference>
<dbReference type="Proteomes" id="UP000323386">
    <property type="component" value="Unassembled WGS sequence"/>
</dbReference>
<sequence length="817" mass="88242">MDTTRGKPPRYSSSRPNHTPHRTDDDNPAAPSTEPEPRPADVVDDSTLADDIDDDPALEDTVSSGAQTPATKIAADNAELERFRREWQREVQSRGQPSSSTATATPAPTASSQHPGTAASQDGHRKADRAEAGASSLDGAEGADPESDQGAQADDAGVGIEDELLANSIPIPEAEIYGPAALKYSKGAHKLPPPRQPRTSAPMTDEARASSTSTIGTNVDATPANGSTATANATHTKSTSPERSRLKDQIATSAIPFSTSSGSSRPLRPKATITGGRIIELDPDAGPSTSQPPPSQANESIQSSIRSAVETYARAVEMERGGQLDEALVSYRRAFKLNSNADRLYHRAQLLISDPDVAPQQSDALLSSPDVAEKVRRALDIDDHRFLAIQERKVREAQAKERGETYTEISRADETSTVPASSAAGPGAGAKTSPPDQLAKLFGKLTIQGGGERDFSQIDFVPEDEEKEVLLSRLPDEILLHVLRMVIAPRGRRGAKIAKPKPPTTDELAAQQARAAGAASKLDRQAGKLTNPAAANPASKSTASEAASGPAAATATATASGEATESSVDKPAAPSRRHLGIGIVLGGADWQALELIGRTCWKLRLLTRSPTLWKEVVRETYYPPILDTAAVPLEALYAQHHHDWRTVFVNQPRVRLNGCYIAACHYARPGMSEESVWIRVVHVVEFYRSIRFLPDGRCLSLLTTEPPSETVRKLEPGLKAKGFARGRWELFPDGLDDDEWEGRPRGPKVTVEDLRDPTMHKYAFRMVFALRQTGRGKWNKLELLEYFSVNLSNGEVLALPQKHSKPFHFSRVIPYGV</sequence>
<evidence type="ECO:0000313" key="4">
    <source>
        <dbReference type="EMBL" id="SPO36880.1"/>
    </source>
</evidence>
<feature type="region of interest" description="Disordered" evidence="2">
    <location>
        <begin position="399"/>
        <end position="435"/>
    </location>
</feature>
<feature type="domain" description="F-box protein Hrt3/FBXO9 C-terminal" evidence="3">
    <location>
        <begin position="636"/>
        <end position="798"/>
    </location>
</feature>
<feature type="compositionally biased region" description="Polar residues" evidence="2">
    <location>
        <begin position="209"/>
        <end position="239"/>
    </location>
</feature>
<dbReference type="GO" id="GO:0019005">
    <property type="term" value="C:SCF ubiquitin ligase complex"/>
    <property type="evidence" value="ECO:0007669"/>
    <property type="project" value="TreeGrafter"/>
</dbReference>
<feature type="compositionally biased region" description="Basic and acidic residues" evidence="2">
    <location>
        <begin position="122"/>
        <end position="131"/>
    </location>
</feature>
<feature type="compositionally biased region" description="Low complexity" evidence="2">
    <location>
        <begin position="541"/>
        <end position="566"/>
    </location>
</feature>
<reference evidence="4 5" key="1">
    <citation type="submission" date="2018-03" db="EMBL/GenBank/DDBJ databases">
        <authorList>
            <person name="Guldener U."/>
        </authorList>
    </citation>
    <scope>NUCLEOTIDE SEQUENCE [LARGE SCALE GENOMIC DNA]</scope>
    <source>
        <strain evidence="4 5">DAOM196992</strain>
    </source>
</reference>
<dbReference type="Pfam" id="PF19270">
    <property type="entry name" value="FBO_C"/>
    <property type="match status" value="1"/>
</dbReference>
<evidence type="ECO:0000256" key="2">
    <source>
        <dbReference type="SAM" id="MobiDB-lite"/>
    </source>
</evidence>
<feature type="compositionally biased region" description="Basic and acidic residues" evidence="2">
    <location>
        <begin position="79"/>
        <end position="92"/>
    </location>
</feature>
<feature type="compositionally biased region" description="Acidic residues" evidence="2">
    <location>
        <begin position="42"/>
        <end position="58"/>
    </location>
</feature>
<feature type="region of interest" description="Disordered" evidence="2">
    <location>
        <begin position="185"/>
        <end position="248"/>
    </location>
</feature>
<evidence type="ECO:0000313" key="5">
    <source>
        <dbReference type="Proteomes" id="UP000323386"/>
    </source>
</evidence>
<accession>A0A5C3EYD4</accession>
<dbReference type="GO" id="GO:0005737">
    <property type="term" value="C:cytoplasm"/>
    <property type="evidence" value="ECO:0007669"/>
    <property type="project" value="TreeGrafter"/>
</dbReference>
<proteinExistence type="predicted"/>
<gene>
    <name evidence="4" type="ORF">PSFLO_02351</name>
</gene>
<feature type="compositionally biased region" description="Low complexity" evidence="2">
    <location>
        <begin position="415"/>
        <end position="435"/>
    </location>
</feature>
<dbReference type="PANTHER" id="PTHR12874:SF9">
    <property type="entry name" value="F-BOX ONLY PROTEIN 48"/>
    <property type="match status" value="1"/>
</dbReference>
<feature type="region of interest" description="Disordered" evidence="2">
    <location>
        <begin position="279"/>
        <end position="302"/>
    </location>
</feature>
<protein>
    <submittedName>
        <fullName evidence="4">Related to F-box protein pof7</fullName>
    </submittedName>
</protein>
<name>A0A5C3EYD4_9BASI</name>
<dbReference type="InterPro" id="IPR045464">
    <property type="entry name" value="Hrt3/FBXO9_C"/>
</dbReference>
<feature type="compositionally biased region" description="Low complexity" evidence="2">
    <location>
        <begin position="97"/>
        <end position="112"/>
    </location>
</feature>
<keyword evidence="5" id="KW-1185">Reference proteome</keyword>
<dbReference type="OrthoDB" id="2117972at2759"/>
<feature type="region of interest" description="Disordered" evidence="2">
    <location>
        <begin position="1"/>
        <end position="161"/>
    </location>
</feature>